<protein>
    <submittedName>
        <fullName evidence="4">Aldose 1-epimerase</fullName>
    </submittedName>
</protein>
<gene>
    <name evidence="4" type="ORF">SAMN04489797_1722</name>
</gene>
<organism evidence="4 5">
    <name type="scientific">Winogradskyella sediminis</name>
    <dbReference type="NCBI Taxonomy" id="1382466"/>
    <lineage>
        <taxon>Bacteria</taxon>
        <taxon>Pseudomonadati</taxon>
        <taxon>Bacteroidota</taxon>
        <taxon>Flavobacteriia</taxon>
        <taxon>Flavobacteriales</taxon>
        <taxon>Flavobacteriaceae</taxon>
        <taxon>Winogradskyella</taxon>
    </lineage>
</organism>
<keyword evidence="3" id="KW-0106">Calcium</keyword>
<dbReference type="AlphaFoldDB" id="A0A1H1SP13"/>
<evidence type="ECO:0000256" key="3">
    <source>
        <dbReference type="ARBA" id="ARBA00022837"/>
    </source>
</evidence>
<dbReference type="Pfam" id="PF01263">
    <property type="entry name" value="Aldose_epim"/>
    <property type="match status" value="1"/>
</dbReference>
<name>A0A1H1SP13_9FLAO</name>
<dbReference type="STRING" id="1249933.SAMN04489797_1722"/>
<dbReference type="SUPFAM" id="SSF74650">
    <property type="entry name" value="Galactose mutarotase-like"/>
    <property type="match status" value="1"/>
</dbReference>
<dbReference type="InterPro" id="IPR014718">
    <property type="entry name" value="GH-type_carb-bd"/>
</dbReference>
<evidence type="ECO:0000313" key="4">
    <source>
        <dbReference type="EMBL" id="SDS49466.1"/>
    </source>
</evidence>
<evidence type="ECO:0000256" key="1">
    <source>
        <dbReference type="ARBA" id="ARBA00001913"/>
    </source>
</evidence>
<dbReference type="GO" id="GO:0033499">
    <property type="term" value="P:galactose catabolic process via UDP-galactose, Leloir pathway"/>
    <property type="evidence" value="ECO:0007669"/>
    <property type="project" value="TreeGrafter"/>
</dbReference>
<dbReference type="Proteomes" id="UP000198963">
    <property type="component" value="Chromosome I"/>
</dbReference>
<comment type="cofactor">
    <cofactor evidence="1">
        <name>Ca(2+)</name>
        <dbReference type="ChEBI" id="CHEBI:29108"/>
    </cofactor>
</comment>
<dbReference type="Gene3D" id="2.70.98.10">
    <property type="match status" value="1"/>
</dbReference>
<dbReference type="InterPro" id="IPR008183">
    <property type="entry name" value="Aldose_1/G6P_1-epimerase"/>
</dbReference>
<sequence length="298" mass="33957">MYTITHITKDGLDYVRLKSPNGKTAANICLTQGGRLSQFIFEEVEVISEIKPETYKDNYASSILFPFANRIKDGNYNFDGVAYNLQCNEADKNNALHGLVYNKYFSVVDKHFTSGEATLTLGYIEDYPTTGFPFKYEIKITYMLSSEGIKIKVDILNKDKKPFPFTLGWHPYFTSSNLTESFMDYSSSKCFLQDHQNITTGTADFKMVMPFQVKDKKLDDAYALENNVIKFLTPQYNVIIKSSSEENFLQLYTPNDPNIIAIEPMTGVSDSFNNKTGLQVLNANDSYSLEWNVMIKKV</sequence>
<keyword evidence="5" id="KW-1185">Reference proteome</keyword>
<dbReference type="PANTHER" id="PTHR10091:SF0">
    <property type="entry name" value="GALACTOSE MUTAROTASE"/>
    <property type="match status" value="1"/>
</dbReference>
<comment type="subunit">
    <text evidence="2">Monomer.</text>
</comment>
<dbReference type="EMBL" id="LT629774">
    <property type="protein sequence ID" value="SDS49466.1"/>
    <property type="molecule type" value="Genomic_DNA"/>
</dbReference>
<dbReference type="PANTHER" id="PTHR10091">
    <property type="entry name" value="ALDOSE-1-EPIMERASE"/>
    <property type="match status" value="1"/>
</dbReference>
<dbReference type="InterPro" id="IPR011013">
    <property type="entry name" value="Gal_mutarotase_sf_dom"/>
</dbReference>
<proteinExistence type="predicted"/>
<dbReference type="GO" id="GO:0004034">
    <property type="term" value="F:aldose 1-epimerase activity"/>
    <property type="evidence" value="ECO:0007669"/>
    <property type="project" value="TreeGrafter"/>
</dbReference>
<evidence type="ECO:0000313" key="5">
    <source>
        <dbReference type="Proteomes" id="UP000198963"/>
    </source>
</evidence>
<dbReference type="GO" id="GO:0006006">
    <property type="term" value="P:glucose metabolic process"/>
    <property type="evidence" value="ECO:0007669"/>
    <property type="project" value="TreeGrafter"/>
</dbReference>
<dbReference type="GO" id="GO:0030246">
    <property type="term" value="F:carbohydrate binding"/>
    <property type="evidence" value="ECO:0007669"/>
    <property type="project" value="InterPro"/>
</dbReference>
<evidence type="ECO:0000256" key="2">
    <source>
        <dbReference type="ARBA" id="ARBA00011245"/>
    </source>
</evidence>
<reference evidence="4 5" key="1">
    <citation type="submission" date="2016-10" db="EMBL/GenBank/DDBJ databases">
        <authorList>
            <person name="Varghese N."/>
            <person name="Submissions S."/>
        </authorList>
    </citation>
    <scope>NUCLEOTIDE SEQUENCE [LARGE SCALE GENOMIC DNA]</scope>
    <source>
        <strain evidence="4 5">RHA_55</strain>
    </source>
</reference>
<accession>A0A1H1SP13</accession>
<dbReference type="CDD" id="cd01081">
    <property type="entry name" value="Aldose_epim"/>
    <property type="match status" value="1"/>
</dbReference>